<organism evidence="2 3">
    <name type="scientific">Dunaliella salina</name>
    <name type="common">Green alga</name>
    <name type="synonym">Protococcus salinus</name>
    <dbReference type="NCBI Taxonomy" id="3046"/>
    <lineage>
        <taxon>Eukaryota</taxon>
        <taxon>Viridiplantae</taxon>
        <taxon>Chlorophyta</taxon>
        <taxon>core chlorophytes</taxon>
        <taxon>Chlorophyceae</taxon>
        <taxon>CS clade</taxon>
        <taxon>Chlamydomonadales</taxon>
        <taxon>Dunaliellaceae</taxon>
        <taxon>Dunaliella</taxon>
    </lineage>
</organism>
<evidence type="ECO:0000256" key="1">
    <source>
        <dbReference type="SAM" id="MobiDB-lite"/>
    </source>
</evidence>
<name>A0ABQ7GUC7_DUNSA</name>
<feature type="region of interest" description="Disordered" evidence="1">
    <location>
        <begin position="24"/>
        <end position="64"/>
    </location>
</feature>
<evidence type="ECO:0000313" key="3">
    <source>
        <dbReference type="Proteomes" id="UP000815325"/>
    </source>
</evidence>
<proteinExistence type="predicted"/>
<keyword evidence="3" id="KW-1185">Reference proteome</keyword>
<protein>
    <submittedName>
        <fullName evidence="2">Uncharacterized protein</fullName>
    </submittedName>
</protein>
<feature type="region of interest" description="Disordered" evidence="1">
    <location>
        <begin position="100"/>
        <end position="125"/>
    </location>
</feature>
<dbReference type="EMBL" id="MU069586">
    <property type="protein sequence ID" value="KAF5838229.1"/>
    <property type="molecule type" value="Genomic_DNA"/>
</dbReference>
<dbReference type="Proteomes" id="UP000815325">
    <property type="component" value="Unassembled WGS sequence"/>
</dbReference>
<reference evidence="2" key="1">
    <citation type="submission" date="2017-08" db="EMBL/GenBank/DDBJ databases">
        <authorList>
            <person name="Polle J.E."/>
            <person name="Barry K."/>
            <person name="Cushman J."/>
            <person name="Schmutz J."/>
            <person name="Tran D."/>
            <person name="Hathwaick L.T."/>
            <person name="Yim W.C."/>
            <person name="Jenkins J."/>
            <person name="Mckie-Krisberg Z.M."/>
            <person name="Prochnik S."/>
            <person name="Lindquist E."/>
            <person name="Dockter R.B."/>
            <person name="Adam C."/>
            <person name="Molina H."/>
            <person name="Bunkerborg J."/>
            <person name="Jin E."/>
            <person name="Buchheim M."/>
            <person name="Magnuson J."/>
        </authorList>
    </citation>
    <scope>NUCLEOTIDE SEQUENCE</scope>
    <source>
        <strain evidence="2">CCAP 19/18</strain>
    </source>
</reference>
<feature type="compositionally biased region" description="Low complexity" evidence="1">
    <location>
        <begin position="24"/>
        <end position="57"/>
    </location>
</feature>
<evidence type="ECO:0000313" key="2">
    <source>
        <dbReference type="EMBL" id="KAF5838229.1"/>
    </source>
</evidence>
<accession>A0ABQ7GUC7</accession>
<sequence length="271" mass="29586">MSLFLSGAFQSMLQQHHQMLQQQQQQQQQQLQSQQQHLQLQPPHQSQQQQQQPQQQPRQLHARPSHLTVEVPCSTPGSSRRSMDFSLQGALASLGQISGSLQGEGARRPSSNGAASDEDGPRTQRQLEPYVRPPQLGQPMPPAKGSALLGRGVTKMKEVLRVIRKSMLAIEENVPWELVEDSWKSRRSAWRKALKNLEAGTGAAAAAAAHARVGLTEGLVVAVACAILELHGALLTDKSPLTGGVFARGSIWESRLIELAEGVTNPHPWAV</sequence>
<comment type="caution">
    <text evidence="2">The sequence shown here is derived from an EMBL/GenBank/DDBJ whole genome shotgun (WGS) entry which is preliminary data.</text>
</comment>
<gene>
    <name evidence="2" type="ORF">DUNSADRAFT_3209</name>
</gene>